<sequence length="366" mass="38999">MVSGTAWYLWNFRRHVISGLVDSGWEIHAVAGADAYSADLAGLEGVTVHDWTVSLDDAHPGQEFMSLVGLTHMLRRLKPRIVFNNGIKANVYGGLACRALRLPYVNNISGLGMRIRRGTRGSTVLARLYAVASAGAKALLIQNPGDLEFLRSHGLPASCRAIRTMGSGVDLAQFTPVPLPEDWPVRIVFVGRLQADKGIHDLVAAARILSRTRDDIAVDVVGGLQHANAGAVTQETLSDWEAEGLVTFAGQQADVRPFLAAAHALVMPSHGGEGMPKVIIEAAAMGRPAIVSDIDGCRDSIVAGETGLPAPPRDPDGLARVIATFADMPASRKTAMSQAARARAEAAFSVETIVEIYRELVSEVDS</sequence>
<evidence type="ECO:0000259" key="1">
    <source>
        <dbReference type="Pfam" id="PF13579"/>
    </source>
</evidence>
<feature type="domain" description="Glycosyltransferase subfamily 4-like N-terminal" evidence="1">
    <location>
        <begin position="14"/>
        <end position="157"/>
    </location>
</feature>
<organism evidence="2 3">
    <name type="scientific">Jannaschia aquimarina</name>
    <dbReference type="NCBI Taxonomy" id="935700"/>
    <lineage>
        <taxon>Bacteria</taxon>
        <taxon>Pseudomonadati</taxon>
        <taxon>Pseudomonadota</taxon>
        <taxon>Alphaproteobacteria</taxon>
        <taxon>Rhodobacterales</taxon>
        <taxon>Roseobacteraceae</taxon>
        <taxon>Jannaschia</taxon>
    </lineage>
</organism>
<dbReference type="Proteomes" id="UP000032232">
    <property type="component" value="Unassembled WGS sequence"/>
</dbReference>
<proteinExistence type="predicted"/>
<dbReference type="Pfam" id="PF13692">
    <property type="entry name" value="Glyco_trans_1_4"/>
    <property type="match status" value="1"/>
</dbReference>
<dbReference type="STRING" id="935700.jaqu_03000"/>
<dbReference type="PANTHER" id="PTHR12526:SF638">
    <property type="entry name" value="SPORE COAT PROTEIN SA"/>
    <property type="match status" value="1"/>
</dbReference>
<dbReference type="CDD" id="cd03808">
    <property type="entry name" value="GT4_CapM-like"/>
    <property type="match status" value="1"/>
</dbReference>
<dbReference type="Pfam" id="PF13579">
    <property type="entry name" value="Glyco_trans_4_4"/>
    <property type="match status" value="1"/>
</dbReference>
<gene>
    <name evidence="2" type="primary">pglA</name>
    <name evidence="2" type="ORF">jaqu_03000</name>
</gene>
<dbReference type="PATRIC" id="fig|935700.4.peg.324"/>
<keyword evidence="2" id="KW-0328">Glycosyltransferase</keyword>
<evidence type="ECO:0000313" key="3">
    <source>
        <dbReference type="Proteomes" id="UP000032232"/>
    </source>
</evidence>
<dbReference type="Gene3D" id="3.40.50.2000">
    <property type="entry name" value="Glycogen Phosphorylase B"/>
    <property type="match status" value="2"/>
</dbReference>
<comment type="caution">
    <text evidence="2">The sequence shown here is derived from an EMBL/GenBank/DDBJ whole genome shotgun (WGS) entry which is preliminary data.</text>
</comment>
<keyword evidence="2" id="KW-0808">Transferase</keyword>
<keyword evidence="3" id="KW-1185">Reference proteome</keyword>
<dbReference type="AlphaFoldDB" id="A0A0D1DD70"/>
<dbReference type="GO" id="GO:0102335">
    <property type="term" value="F:N,N'-diacetylbacillosaminyl-diphospho-undecaprenol alpha-1,3-N-acetylgalactosaminyltransferase activity"/>
    <property type="evidence" value="ECO:0007669"/>
    <property type="project" value="UniProtKB-EC"/>
</dbReference>
<dbReference type="EC" id="2.4.1.290" evidence="2"/>
<dbReference type="PANTHER" id="PTHR12526">
    <property type="entry name" value="GLYCOSYLTRANSFERASE"/>
    <property type="match status" value="1"/>
</dbReference>
<reference evidence="2 3" key="1">
    <citation type="submission" date="2015-02" db="EMBL/GenBank/DDBJ databases">
        <title>Genome Sequence of Jannaschia aquimarina DSM28248, a member of the Roseobacter clade.</title>
        <authorList>
            <person name="Voget S."/>
            <person name="Daniel R."/>
        </authorList>
    </citation>
    <scope>NUCLEOTIDE SEQUENCE [LARGE SCALE GENOMIC DNA]</scope>
    <source>
        <strain evidence="2 3">GSW-M26</strain>
    </source>
</reference>
<name>A0A0D1DD70_9RHOB</name>
<dbReference type="EMBL" id="JYFE01000008">
    <property type="protein sequence ID" value="KIT17943.1"/>
    <property type="molecule type" value="Genomic_DNA"/>
</dbReference>
<accession>A0A0D1DD70</accession>
<protein>
    <submittedName>
        <fullName evidence="2">PglA protein</fullName>
        <ecNumber evidence="2">2.4.1.290</ecNumber>
    </submittedName>
</protein>
<dbReference type="InterPro" id="IPR028098">
    <property type="entry name" value="Glyco_trans_4-like_N"/>
</dbReference>
<dbReference type="SUPFAM" id="SSF53756">
    <property type="entry name" value="UDP-Glycosyltransferase/glycogen phosphorylase"/>
    <property type="match status" value="1"/>
</dbReference>
<evidence type="ECO:0000313" key="2">
    <source>
        <dbReference type="EMBL" id="KIT17943.1"/>
    </source>
</evidence>